<reference evidence="2" key="1">
    <citation type="journal article" date="2014" name="Front. Microbiol.">
        <title>High frequency of phylogenetically diverse reductive dehalogenase-homologous genes in deep subseafloor sedimentary metagenomes.</title>
        <authorList>
            <person name="Kawai M."/>
            <person name="Futagami T."/>
            <person name="Toyoda A."/>
            <person name="Takaki Y."/>
            <person name="Nishi S."/>
            <person name="Hori S."/>
            <person name="Arai W."/>
            <person name="Tsubouchi T."/>
            <person name="Morono Y."/>
            <person name="Uchiyama I."/>
            <person name="Ito T."/>
            <person name="Fujiyama A."/>
            <person name="Inagaki F."/>
            <person name="Takami H."/>
        </authorList>
    </citation>
    <scope>NUCLEOTIDE SEQUENCE</scope>
    <source>
        <strain evidence="2">Expedition CK06-06</strain>
    </source>
</reference>
<dbReference type="NCBIfam" id="NF033517">
    <property type="entry name" value="transpos_IS66"/>
    <property type="match status" value="1"/>
</dbReference>
<dbReference type="PANTHER" id="PTHR33678">
    <property type="entry name" value="BLL1576 PROTEIN"/>
    <property type="match status" value="1"/>
</dbReference>
<gene>
    <name evidence="2" type="ORF">S01H4_43894</name>
</gene>
<dbReference type="EMBL" id="BART01024264">
    <property type="protein sequence ID" value="GAH02541.1"/>
    <property type="molecule type" value="Genomic_DNA"/>
</dbReference>
<name>X1C3C1_9ZZZZ</name>
<dbReference type="AlphaFoldDB" id="X1C3C1"/>
<feature type="non-terminal residue" evidence="2">
    <location>
        <position position="1"/>
    </location>
</feature>
<dbReference type="Pfam" id="PF03050">
    <property type="entry name" value="DDE_Tnp_IS66"/>
    <property type="match status" value="1"/>
</dbReference>
<sequence length="284" mass="32899">YRKRQVFDLPPIKVEVTEHRAEEKICPHCGHKNEAFFPGSISQPTQYGPRIKAILTYLNQYQLLPYERTSELFSDLFNIELSAGTIVNANRVCFETLKSFEEMIKDKIATSPVVHFDEIGLYAEGDRWWLHVVSTGSLTYYAAHPRRGKAATEDIDILPDFKRVAVHDSWSTYFKYKCSHALCNAHNLRELKGIEECYKQKWAIDMAGLLIEIKETVDEKRLVADKLSKDKIDGFKKRYDKIIKGGLSKNPLVKTRGGPKKRGRIKQSKARNLLCRLKEYWRET</sequence>
<dbReference type="InterPro" id="IPR052344">
    <property type="entry name" value="Transposase-related"/>
</dbReference>
<organism evidence="2">
    <name type="scientific">marine sediment metagenome</name>
    <dbReference type="NCBI Taxonomy" id="412755"/>
    <lineage>
        <taxon>unclassified sequences</taxon>
        <taxon>metagenomes</taxon>
        <taxon>ecological metagenomes</taxon>
    </lineage>
</organism>
<proteinExistence type="predicted"/>
<feature type="non-terminal residue" evidence="2">
    <location>
        <position position="284"/>
    </location>
</feature>
<evidence type="ECO:0000313" key="2">
    <source>
        <dbReference type="EMBL" id="GAH02541.1"/>
    </source>
</evidence>
<comment type="caution">
    <text evidence="2">The sequence shown here is derived from an EMBL/GenBank/DDBJ whole genome shotgun (WGS) entry which is preliminary data.</text>
</comment>
<feature type="domain" description="Transposase IS66 central" evidence="1">
    <location>
        <begin position="45"/>
        <end position="280"/>
    </location>
</feature>
<dbReference type="InterPro" id="IPR004291">
    <property type="entry name" value="Transposase_IS66_central"/>
</dbReference>
<accession>X1C3C1</accession>
<dbReference type="PANTHER" id="PTHR33678:SF1">
    <property type="entry name" value="BLL1576 PROTEIN"/>
    <property type="match status" value="1"/>
</dbReference>
<protein>
    <recommendedName>
        <fullName evidence="1">Transposase IS66 central domain-containing protein</fullName>
    </recommendedName>
</protein>
<evidence type="ECO:0000259" key="1">
    <source>
        <dbReference type="Pfam" id="PF03050"/>
    </source>
</evidence>